<accession>A0ABV4WI46</accession>
<evidence type="ECO:0000313" key="2">
    <source>
        <dbReference type="EMBL" id="MFB2834756.1"/>
    </source>
</evidence>
<evidence type="ECO:0000259" key="1">
    <source>
        <dbReference type="Pfam" id="PF14261"/>
    </source>
</evidence>
<protein>
    <submittedName>
        <fullName evidence="2">Rpn family recombination-promoting nuclease/putative transposase</fullName>
    </submittedName>
</protein>
<sequence>MRRDSIFYKIFQQSPSLLFELIATPPTNASAYRFDSVAVKEPKFEIDGVFLPPETDSTRIIYFCEVQFQKDERLYERLFGEAFLYFYRNRERYSNWQAVVIYPTRSIEQNEISPYQALLNSEQVHRIYLQELGEIRQLPLGIALMVLTIVAEEQAAAEARYLIERAQEEVREPEANRAIIDTIATIMVYKFIDLSRQEVEAMLGLRLEESRVYREAKEEGRLEGRQEGRIEGRIEGQLEGQQQEAVNLVVRLLSRRFGKLSEKQRNRISNLRLSVLEDLGEALLDFSSLDDLSVWLDGH</sequence>
<comment type="caution">
    <text evidence="2">The sequence shown here is derived from an EMBL/GenBank/DDBJ whole genome shotgun (WGS) entry which is preliminary data.</text>
</comment>
<dbReference type="PANTHER" id="PTHR35586">
    <property type="entry name" value="SLL1691 PROTEIN"/>
    <property type="match status" value="1"/>
</dbReference>
<dbReference type="NCBIfam" id="TIGR01784">
    <property type="entry name" value="T_den_put_tspse"/>
    <property type="match status" value="1"/>
</dbReference>
<feature type="domain" description="DUF4351" evidence="1">
    <location>
        <begin position="239"/>
        <end position="296"/>
    </location>
</feature>
<dbReference type="InterPro" id="IPR022573">
    <property type="entry name" value="DUF2887"/>
</dbReference>
<dbReference type="EMBL" id="JBHFNT010000073">
    <property type="protein sequence ID" value="MFB2834756.1"/>
    <property type="molecule type" value="Genomic_DNA"/>
</dbReference>
<dbReference type="Pfam" id="PF14261">
    <property type="entry name" value="DUF4351"/>
    <property type="match status" value="1"/>
</dbReference>
<dbReference type="InterPro" id="IPR025587">
    <property type="entry name" value="DUF4351"/>
</dbReference>
<keyword evidence="3" id="KW-1185">Reference proteome</keyword>
<name>A0ABV4WI46_9CYAN</name>
<evidence type="ECO:0000313" key="3">
    <source>
        <dbReference type="Proteomes" id="UP001576780"/>
    </source>
</evidence>
<dbReference type="Pfam" id="PF11103">
    <property type="entry name" value="DUF2887"/>
    <property type="match status" value="1"/>
</dbReference>
<proteinExistence type="predicted"/>
<gene>
    <name evidence="2" type="ORF">ACE1CA_09505</name>
</gene>
<dbReference type="InterPro" id="IPR010106">
    <property type="entry name" value="RpnA"/>
</dbReference>
<reference evidence="2 3" key="1">
    <citation type="submission" date="2024-09" db="EMBL/GenBank/DDBJ databases">
        <title>Floridaenema gen nov. (Aerosakkonemataceae, Aerosakkonematales ord. nov., Cyanobacteria) from benthic tropical and subtropical fresh waters, with the description of four new species.</title>
        <authorList>
            <person name="Moretto J.A."/>
            <person name="Berthold D.E."/>
            <person name="Lefler F.W."/>
            <person name="Huang I.-S."/>
            <person name="Laughinghouse H. IV."/>
        </authorList>
    </citation>
    <scope>NUCLEOTIDE SEQUENCE [LARGE SCALE GENOMIC DNA]</scope>
    <source>
        <strain evidence="2 3">BLCC-F167</strain>
    </source>
</reference>
<dbReference type="RefSeq" id="WP_413277187.1">
    <property type="nucleotide sequence ID" value="NZ_JBHFNT010000073.1"/>
</dbReference>
<organism evidence="2 3">
    <name type="scientific">Floridaenema evergladense BLCC-F167</name>
    <dbReference type="NCBI Taxonomy" id="3153639"/>
    <lineage>
        <taxon>Bacteria</taxon>
        <taxon>Bacillati</taxon>
        <taxon>Cyanobacteriota</taxon>
        <taxon>Cyanophyceae</taxon>
        <taxon>Oscillatoriophycideae</taxon>
        <taxon>Aerosakkonematales</taxon>
        <taxon>Aerosakkonemataceae</taxon>
        <taxon>Floridanema</taxon>
        <taxon>Floridanema evergladense</taxon>
    </lineage>
</organism>
<dbReference type="PANTHER" id="PTHR35586:SF2">
    <property type="entry name" value="SLL1542 PROTEIN"/>
    <property type="match status" value="1"/>
</dbReference>
<dbReference type="Proteomes" id="UP001576780">
    <property type="component" value="Unassembled WGS sequence"/>
</dbReference>